<evidence type="ECO:0000313" key="1">
    <source>
        <dbReference type="EMBL" id="KAI2385951.1"/>
    </source>
</evidence>
<reference evidence="1" key="1">
    <citation type="journal article" date="2022" name="bioRxiv">
        <title>Population genetic analysis of Ophidiomyces ophidiicola, the causative agent of snake fungal disease, indicates recent introductions to the USA.</title>
        <authorList>
            <person name="Ladner J.T."/>
            <person name="Palmer J.M."/>
            <person name="Ettinger C.L."/>
            <person name="Stajich J.E."/>
            <person name="Farrell T.M."/>
            <person name="Glorioso B.M."/>
            <person name="Lawson B."/>
            <person name="Price S.J."/>
            <person name="Stengle A.G."/>
            <person name="Grear D.A."/>
            <person name="Lorch J.M."/>
        </authorList>
    </citation>
    <scope>NUCLEOTIDE SEQUENCE</scope>
    <source>
        <strain evidence="1">NWHC 24266-5</strain>
    </source>
</reference>
<sequence>MSTTTLSNPSPSESWSPGAFPSINTTAKPSEIATPPLSNDRITTPFPGRANPDSQPGQTPSPSYFNIIGDRTSLHLHFTPQLPTDGGPSPHCSFAKTQRHLPSTPARDISRTSDGPPAVASTPWHNTPTVAQQQDSCLNDKQLGTLTPWAWAPSDASSQTISTMHLSRSSSQSHHTSSSSAPSLSSITGTPGLRRSETSPPSIDSGGIKIISGDCCKDLVTSHSDTTLFLDIRPYPQYCRGWIKGALNLCIPTTLLKRPSFNLQKLQDTLAGDAERTRFSNWRNSTRIVAYDASTSLLKDATSLINVLKKFTNEGWMGEPLILRGGFSQFSEQNPTLVDRKQDTPAIVTRQPLSISLSLPGISGGCLLPQPNPSINPMYNSIRLCTDLNDGVGQIPLKLPKHLSEHVRKSFPSWLVQASETRDSGKLVSSRFLQIERSEKARMEEALSDSGTYSRPSMKTPRSSYRIAGIEMGSKNRYSNIYPYEHSRVKLGNAVQCNCDYVNASNVKASRSNKLYIATQAPLPSTFKDFWHVVWEQDARVIVMLTAESEGPQLKCDPYWRSSNYGPLRVELINESKVPLNIGRSPGSPNKRTHSRRESTAPAGAEEPYMTVRHITLIHSSLPFEPMREITQLQYSNWPDFGAPAQPSHLLRVIEETNRLSHINSGRPAVSVLNDPEPPSPRKIIVHCSAGCGRTGTFCTVDSVMDMLRRQKRQGENEDEWVYGNDTDLVASTVEDFRRQRPSMVQSLRQFVLCYETILEWLASQPEYKNK</sequence>
<gene>
    <name evidence="1" type="primary">Ptp2</name>
    <name evidence="1" type="ORF">LOY88_003871</name>
</gene>
<accession>A0ACB8UVD3</accession>
<name>A0ACB8UVD3_9EURO</name>
<organism evidence="1">
    <name type="scientific">Ophidiomyces ophidiicola</name>
    <dbReference type="NCBI Taxonomy" id="1387563"/>
    <lineage>
        <taxon>Eukaryota</taxon>
        <taxon>Fungi</taxon>
        <taxon>Dikarya</taxon>
        <taxon>Ascomycota</taxon>
        <taxon>Pezizomycotina</taxon>
        <taxon>Eurotiomycetes</taxon>
        <taxon>Eurotiomycetidae</taxon>
        <taxon>Onygenales</taxon>
        <taxon>Onygenaceae</taxon>
        <taxon>Ophidiomyces</taxon>
    </lineage>
</organism>
<dbReference type="EMBL" id="JALBCA010000053">
    <property type="protein sequence ID" value="KAI2385951.1"/>
    <property type="molecule type" value="Genomic_DNA"/>
</dbReference>
<comment type="caution">
    <text evidence="1">The sequence shown here is derived from an EMBL/GenBank/DDBJ whole genome shotgun (WGS) entry which is preliminary data.</text>
</comment>
<dbReference type="EC" id="3.1.3.48" evidence="1"/>
<protein>
    <submittedName>
        <fullName evidence="1">Phosphotyrosine-specific ptp2-like protein</fullName>
        <ecNumber evidence="1">3.1.3.48</ecNumber>
    </submittedName>
</protein>
<keyword evidence="1" id="KW-0378">Hydrolase</keyword>
<proteinExistence type="predicted"/>